<evidence type="ECO:0000256" key="1">
    <source>
        <dbReference type="ARBA" id="ARBA00022603"/>
    </source>
</evidence>
<name>A0A1X9Y2Y6_9MARC</name>
<evidence type="ECO:0000313" key="8">
    <source>
        <dbReference type="EMBL" id="ARS23163.1"/>
    </source>
</evidence>
<evidence type="ECO:0000256" key="5">
    <source>
        <dbReference type="SAM" id="MobiDB-lite"/>
    </source>
</evidence>
<dbReference type="GO" id="GO:0008171">
    <property type="term" value="F:O-methyltransferase activity"/>
    <property type="evidence" value="ECO:0007669"/>
    <property type="project" value="InterPro"/>
</dbReference>
<evidence type="ECO:0000256" key="3">
    <source>
        <dbReference type="ARBA" id="ARBA00022691"/>
    </source>
</evidence>
<organism evidence="8">
    <name type="scientific">Plagiochasma appendiculatum</name>
    <dbReference type="NCBI Taxonomy" id="157224"/>
    <lineage>
        <taxon>Eukaryota</taxon>
        <taxon>Viridiplantae</taxon>
        <taxon>Streptophyta</taxon>
        <taxon>Embryophyta</taxon>
        <taxon>Marchantiophyta</taxon>
        <taxon>Marchantiopsida</taxon>
        <taxon>Marchantiidae</taxon>
        <taxon>Marchantiales</taxon>
        <taxon>Aytoniaceae</taxon>
        <taxon>Plagiochasma</taxon>
    </lineage>
</organism>
<evidence type="ECO:0000259" key="7">
    <source>
        <dbReference type="Pfam" id="PF08100"/>
    </source>
</evidence>
<dbReference type="SMR" id="A0A1X9Y2Y6"/>
<dbReference type="InterPro" id="IPR012967">
    <property type="entry name" value="COMT_dimerisation"/>
</dbReference>
<proteinExistence type="evidence at transcript level"/>
<keyword evidence="1" id="KW-0489">Methyltransferase</keyword>
<feature type="active site" description="Proton acceptor" evidence="4">
    <location>
        <position position="299"/>
    </location>
</feature>
<dbReference type="InterPro" id="IPR036390">
    <property type="entry name" value="WH_DNA-bd_sf"/>
</dbReference>
<accession>A0A1X9Y2Y6</accession>
<dbReference type="AlphaFoldDB" id="A0A1X9Y2Y6"/>
<keyword evidence="2" id="KW-0808">Transferase</keyword>
<keyword evidence="3" id="KW-0949">S-adenosyl-L-methionine</keyword>
<dbReference type="InterPro" id="IPR036388">
    <property type="entry name" value="WH-like_DNA-bd_sf"/>
</dbReference>
<dbReference type="Gene3D" id="1.10.10.10">
    <property type="entry name" value="Winged helix-like DNA-binding domain superfamily/Winged helix DNA-binding domain"/>
    <property type="match status" value="1"/>
</dbReference>
<dbReference type="EMBL" id="KY977687">
    <property type="protein sequence ID" value="ARS23163.1"/>
    <property type="molecule type" value="mRNA"/>
</dbReference>
<dbReference type="BRENDA" id="2.1.1.75">
    <property type="organism ID" value="14431"/>
</dbReference>
<protein>
    <submittedName>
        <fullName evidence="8">F4'OMT</fullName>
    </submittedName>
</protein>
<evidence type="ECO:0000256" key="4">
    <source>
        <dbReference type="PIRSR" id="PIRSR005739-1"/>
    </source>
</evidence>
<dbReference type="Gene3D" id="3.40.50.150">
    <property type="entry name" value="Vaccinia Virus protein VP39"/>
    <property type="match status" value="1"/>
</dbReference>
<dbReference type="InterPro" id="IPR029063">
    <property type="entry name" value="SAM-dependent_MTases_sf"/>
</dbReference>
<feature type="compositionally biased region" description="Polar residues" evidence="5">
    <location>
        <begin position="19"/>
        <end position="28"/>
    </location>
</feature>
<dbReference type="PROSITE" id="PS51683">
    <property type="entry name" value="SAM_OMT_II"/>
    <property type="match status" value="1"/>
</dbReference>
<dbReference type="Pfam" id="PF08100">
    <property type="entry name" value="Dimerisation"/>
    <property type="match status" value="1"/>
</dbReference>
<dbReference type="GO" id="GO:0032259">
    <property type="term" value="P:methylation"/>
    <property type="evidence" value="ECO:0007669"/>
    <property type="project" value="UniProtKB-KW"/>
</dbReference>
<dbReference type="SUPFAM" id="SSF46785">
    <property type="entry name" value="Winged helix' DNA-binding domain"/>
    <property type="match status" value="1"/>
</dbReference>
<dbReference type="InterPro" id="IPR016461">
    <property type="entry name" value="COMT-like"/>
</dbReference>
<evidence type="ECO:0000259" key="6">
    <source>
        <dbReference type="Pfam" id="PF00891"/>
    </source>
</evidence>
<feature type="domain" description="O-methyltransferase dimerisation" evidence="7">
    <location>
        <begin position="61"/>
        <end position="149"/>
    </location>
</feature>
<dbReference type="SUPFAM" id="SSF53335">
    <property type="entry name" value="S-adenosyl-L-methionine-dependent methyltransferases"/>
    <property type="match status" value="1"/>
</dbReference>
<reference evidence="8" key="1">
    <citation type="journal article" date="2017" name="Molecules">
        <title>The Functional Characterization of a Site-Specific Apigenin 4'-O-methyltransferase Synthesized by the Liverwort Species Plagiochasma appendiculatum.</title>
        <authorList>
            <person name="Liu H."/>
            <person name="Xu R.X."/>
            <person name="Gao S."/>
            <person name="Cheng A.X."/>
        </authorList>
    </citation>
    <scope>NUCLEOTIDE SEQUENCE</scope>
</reference>
<dbReference type="PANTHER" id="PTHR11746">
    <property type="entry name" value="O-METHYLTRANSFERASE"/>
    <property type="match status" value="1"/>
</dbReference>
<dbReference type="PIRSF" id="PIRSF005739">
    <property type="entry name" value="O-mtase"/>
    <property type="match status" value="1"/>
</dbReference>
<feature type="compositionally biased region" description="Polar residues" evidence="5">
    <location>
        <begin position="1"/>
        <end position="12"/>
    </location>
</feature>
<feature type="region of interest" description="Disordered" evidence="5">
    <location>
        <begin position="1"/>
        <end position="28"/>
    </location>
</feature>
<dbReference type="GO" id="GO:0046983">
    <property type="term" value="F:protein dimerization activity"/>
    <property type="evidence" value="ECO:0007669"/>
    <property type="project" value="InterPro"/>
</dbReference>
<sequence>MAVSTNGKTSEGVSDVSRTKNITNGNGMDMSVSANVASIGSVSATPLSPEDKRDHVVAINFLLGWVQTWALKAVVTMRIPDIISKAPMDALTAREIISQIQCKNPSNAVPLLERLMRFMVCKGFFSESVNGENEIAYELNGVSKMYVTDHEMSVVEWVNVAFHRSGIPALTRMHEAITEDVCPWDQAHGMPIYAHNPKFPELGDFFHKAMIVHSNFLTKILAEEYEGFKDFKVLVDVGGSLGNNLALILRFHPHLRGINFDMPSVIAGAPSFPGVEHVGGNFYESVPSGDAIMLMAILHNNSDENCVKILRSVHAALPEDGKLIVAEYIMTNEADHNGERIRLLDMLMLVQFRGGEERTFEHHKTLYEAAGFRHYKLIKTSGPMDIIEVRK</sequence>
<evidence type="ECO:0000256" key="2">
    <source>
        <dbReference type="ARBA" id="ARBA00022679"/>
    </source>
</evidence>
<feature type="domain" description="O-methyltransferase C-terminal" evidence="6">
    <location>
        <begin position="175"/>
        <end position="373"/>
    </location>
</feature>
<dbReference type="Pfam" id="PF00891">
    <property type="entry name" value="Methyltransf_2"/>
    <property type="match status" value="1"/>
</dbReference>
<dbReference type="InterPro" id="IPR001077">
    <property type="entry name" value="COMT_C"/>
</dbReference>